<organism evidence="1 2">
    <name type="scientific">Catenulispora yoronensis</name>
    <dbReference type="NCBI Taxonomy" id="450799"/>
    <lineage>
        <taxon>Bacteria</taxon>
        <taxon>Bacillati</taxon>
        <taxon>Actinomycetota</taxon>
        <taxon>Actinomycetes</taxon>
        <taxon>Catenulisporales</taxon>
        <taxon>Catenulisporaceae</taxon>
        <taxon>Catenulispora</taxon>
    </lineage>
</organism>
<proteinExistence type="predicted"/>
<comment type="caution">
    <text evidence="1">The sequence shown here is derived from an EMBL/GenBank/DDBJ whole genome shotgun (WGS) entry which is preliminary data.</text>
</comment>
<reference evidence="1 2" key="1">
    <citation type="journal article" date="2019" name="Int. J. Syst. Evol. Microbiol.">
        <title>The Global Catalogue of Microorganisms (GCM) 10K type strain sequencing project: providing services to taxonomists for standard genome sequencing and annotation.</title>
        <authorList>
            <consortium name="The Broad Institute Genomics Platform"/>
            <consortium name="The Broad Institute Genome Sequencing Center for Infectious Disease"/>
            <person name="Wu L."/>
            <person name="Ma J."/>
        </authorList>
    </citation>
    <scope>NUCLEOTIDE SEQUENCE [LARGE SCALE GENOMIC DNA]</scope>
    <source>
        <strain evidence="1 2">JCM 16014</strain>
    </source>
</reference>
<evidence type="ECO:0000313" key="2">
    <source>
        <dbReference type="Proteomes" id="UP001500751"/>
    </source>
</evidence>
<dbReference type="RefSeq" id="WP_344668897.1">
    <property type="nucleotide sequence ID" value="NZ_BAAAQN010000041.1"/>
</dbReference>
<dbReference type="Proteomes" id="UP001500751">
    <property type="component" value="Unassembled WGS sequence"/>
</dbReference>
<name>A0ABN2UZV6_9ACTN</name>
<dbReference type="EMBL" id="BAAAQN010000041">
    <property type="protein sequence ID" value="GAA2046505.1"/>
    <property type="molecule type" value="Genomic_DNA"/>
</dbReference>
<sequence length="132" mass="13658">MAGTHTKRTPLTEVAALVTADRATGNVHRPDVNPAGIAVADAAGLGDRMIAGLRSIPELPGKSDLNPWRGVTARFDAFAAGQTGASDAVRQPIANWAAEAAMVRAAFRAGAGRTIISRIGDGMPTGPQRDQF</sequence>
<gene>
    <name evidence="1" type="ORF">GCM10009839_58600</name>
</gene>
<evidence type="ECO:0000313" key="1">
    <source>
        <dbReference type="EMBL" id="GAA2046505.1"/>
    </source>
</evidence>
<accession>A0ABN2UZV6</accession>
<protein>
    <submittedName>
        <fullName evidence="1">Uncharacterized protein</fullName>
    </submittedName>
</protein>
<keyword evidence="2" id="KW-1185">Reference proteome</keyword>